<proteinExistence type="predicted"/>
<gene>
    <name evidence="1" type="ORF">JL193_11660</name>
</gene>
<protein>
    <submittedName>
        <fullName evidence="1">Uncharacterized protein</fullName>
    </submittedName>
</protein>
<reference evidence="1 2" key="1">
    <citation type="submission" date="2021-03" db="EMBL/GenBank/DDBJ databases">
        <title>Complete genome of Polaribacter_sp.G4M1.</title>
        <authorList>
            <person name="Jeong S.W."/>
            <person name="Bae J.W."/>
        </authorList>
    </citation>
    <scope>NUCLEOTIDE SEQUENCE [LARGE SCALE GENOMIC DNA]</scope>
    <source>
        <strain evidence="1 2">G4M1</strain>
    </source>
</reference>
<dbReference type="EMBL" id="CP071795">
    <property type="protein sequence ID" value="QTD36786.1"/>
    <property type="molecule type" value="Genomic_DNA"/>
</dbReference>
<accession>A0ABX7STB5</accession>
<organism evidence="1 2">
    <name type="scientific">Polaribacter batillariae</name>
    <dbReference type="NCBI Taxonomy" id="2808900"/>
    <lineage>
        <taxon>Bacteria</taxon>
        <taxon>Pseudomonadati</taxon>
        <taxon>Bacteroidota</taxon>
        <taxon>Flavobacteriia</taxon>
        <taxon>Flavobacteriales</taxon>
        <taxon>Flavobacteriaceae</taxon>
    </lineage>
</organism>
<dbReference type="Proteomes" id="UP000663935">
    <property type="component" value="Chromosome"/>
</dbReference>
<sequence length="408" mass="47963">MQKITFSLLFLVTSFFSFSQKKDTIRLKNGIDKPSMLPIHHFGLFSARINQNFKVRPPQKMVLNISLASANTFHPFVEMYLPKDNTIRNRLREKIWYNRNFYKDQQTTPALYENIVIDAVFKNFRIDFNTKVAKNHELAVSLRSYLVTKGKYPFSLFTSDESIEWFHSNIAGGEDPFGRKYYGLNQVNVRYQDRKGRKLELKDGQFIFAGIEVHHFYYPNFINLKKKNIFLNFGSDLGVNTSKDNPSLDFGFSGNIVKKWHLKNTNEIRTSFGTAILRRNIVDFKKNIQLGNNKYLLSFEGMLEYTKYTRKGNYHAVSANYQIQSSFSKRDEANYYQLVGKWQEIHSGWQNGFEKLYDYQSAWSWMYTYGRENYSFSIYLKEDLSLNNSPDVQTGISLKIPIANRLYQ</sequence>
<dbReference type="RefSeq" id="WP_207970967.1">
    <property type="nucleotide sequence ID" value="NZ_CP071795.1"/>
</dbReference>
<name>A0ABX7STB5_9FLAO</name>
<evidence type="ECO:0000313" key="2">
    <source>
        <dbReference type="Proteomes" id="UP000663935"/>
    </source>
</evidence>
<evidence type="ECO:0000313" key="1">
    <source>
        <dbReference type="EMBL" id="QTD36786.1"/>
    </source>
</evidence>
<keyword evidence="2" id="KW-1185">Reference proteome</keyword>